<evidence type="ECO:0000313" key="1">
    <source>
        <dbReference type="EMBL" id="EZQ02078.1"/>
    </source>
</evidence>
<dbReference type="AlphaFoldDB" id="A0A031LME9"/>
<dbReference type="EMBL" id="JFZT01000057">
    <property type="protein sequence ID" value="EZQ02078.1"/>
    <property type="molecule type" value="Genomic_DNA"/>
</dbReference>
<keyword evidence="2" id="KW-1185">Reference proteome</keyword>
<dbReference type="OrthoDB" id="43856at2157"/>
<accession>A0A031LME9</accession>
<reference evidence="1 2" key="1">
    <citation type="submission" date="2014-03" db="EMBL/GenBank/DDBJ databases">
        <title>Draft genome sequence of the novel thermoacidophilic archaea Acidianus copahuensis ALE1 strain, isolated from Copahue volcanic area in Neuquen Argentina.</title>
        <authorList>
            <person name="Urbieta M.S."/>
            <person name="Rascovan N."/>
            <person name="Castro C."/>
            <person name="Revale S."/>
            <person name="Giaveno M.A."/>
            <person name="Vazquez M.P."/>
            <person name="Donati E.R."/>
        </authorList>
    </citation>
    <scope>NUCLEOTIDE SEQUENCE [LARGE SCALE GENOMIC DNA]</scope>
    <source>
        <strain evidence="1 2">ALE1</strain>
    </source>
</reference>
<sequence length="199" mass="22770">MLKDKFFKPVRLYRDPHVAVEIVAELAASRLGSLAGFPVIEVELADLDGRKGIIMEYLPEKATKHSINISEIMEALAFEEVILNVDLKEEHVLAKNGKAYIIDHGHSFNAWKPLYFIQEIVSKRVTRFNLWSDKESFLRGVEKINSIDEKEVRKVVGEAVNDVVSFEVCKLFDDKLAKETIEISSRIFSFRKSILLSLF</sequence>
<comment type="caution">
    <text evidence="1">The sequence shown here is derived from an EMBL/GenBank/DDBJ whole genome shotgun (WGS) entry which is preliminary data.</text>
</comment>
<protein>
    <submittedName>
        <fullName evidence="1">Uncharacterized protein</fullName>
    </submittedName>
</protein>
<gene>
    <name evidence="1" type="ORF">CM19_11470</name>
</gene>
<dbReference type="Proteomes" id="UP000024332">
    <property type="component" value="Unassembled WGS sequence"/>
</dbReference>
<proteinExistence type="predicted"/>
<organism evidence="1 2">
    <name type="scientific">Candidatus Acidianus copahuensis</name>
    <dbReference type="NCBI Taxonomy" id="1160895"/>
    <lineage>
        <taxon>Archaea</taxon>
        <taxon>Thermoproteota</taxon>
        <taxon>Thermoprotei</taxon>
        <taxon>Sulfolobales</taxon>
        <taxon>Sulfolobaceae</taxon>
        <taxon>Acidianus</taxon>
    </lineage>
</organism>
<dbReference type="RefSeq" id="WP_048100459.1">
    <property type="nucleotide sequence ID" value="NZ_JFZT01000057.1"/>
</dbReference>
<evidence type="ECO:0000313" key="2">
    <source>
        <dbReference type="Proteomes" id="UP000024332"/>
    </source>
</evidence>
<name>A0A031LME9_9CREN</name>